<comment type="subcellular location">
    <subcellularLocation>
        <location evidence="1">Endomembrane system</location>
        <topology evidence="1">Multi-pass membrane protein</topology>
    </subcellularLocation>
</comment>
<dbReference type="InterPro" id="IPR036259">
    <property type="entry name" value="MFS_trans_sf"/>
</dbReference>
<feature type="domain" description="Major facilitator superfamily (MFS) profile" evidence="8">
    <location>
        <begin position="102"/>
        <end position="532"/>
    </location>
</feature>
<organism evidence="9 10">
    <name type="scientific">Tetradesmus obliquus</name>
    <name type="common">Green alga</name>
    <name type="synonym">Acutodesmus obliquus</name>
    <dbReference type="NCBI Taxonomy" id="3088"/>
    <lineage>
        <taxon>Eukaryota</taxon>
        <taxon>Viridiplantae</taxon>
        <taxon>Chlorophyta</taxon>
        <taxon>core chlorophytes</taxon>
        <taxon>Chlorophyceae</taxon>
        <taxon>CS clade</taxon>
        <taxon>Sphaeropleales</taxon>
        <taxon>Scenedesmaceae</taxon>
        <taxon>Tetradesmus</taxon>
    </lineage>
</organism>
<dbReference type="PIRSF" id="PIRSF002808">
    <property type="entry name" value="Hexose_phosphate_transp"/>
    <property type="match status" value="1"/>
</dbReference>
<dbReference type="PROSITE" id="PS50850">
    <property type="entry name" value="MFS"/>
    <property type="match status" value="1"/>
</dbReference>
<dbReference type="InterPro" id="IPR020846">
    <property type="entry name" value="MFS_dom"/>
</dbReference>
<dbReference type="InterPro" id="IPR051337">
    <property type="entry name" value="OPA_Antiporter"/>
</dbReference>
<dbReference type="InterPro" id="IPR000849">
    <property type="entry name" value="Sugar_P_transporter"/>
</dbReference>
<dbReference type="GO" id="GO:0035435">
    <property type="term" value="P:phosphate ion transmembrane transport"/>
    <property type="evidence" value="ECO:0007669"/>
    <property type="project" value="TreeGrafter"/>
</dbReference>
<dbReference type="PANTHER" id="PTHR43826">
    <property type="entry name" value="GLUCOSE-6-PHOSPHATE EXCHANGER SLC37A4"/>
    <property type="match status" value="1"/>
</dbReference>
<dbReference type="GO" id="GO:0012505">
    <property type="term" value="C:endomembrane system"/>
    <property type="evidence" value="ECO:0007669"/>
    <property type="project" value="UniProtKB-SubCell"/>
</dbReference>
<evidence type="ECO:0000313" key="10">
    <source>
        <dbReference type="Proteomes" id="UP000256970"/>
    </source>
</evidence>
<feature type="transmembrane region" description="Helical" evidence="7">
    <location>
        <begin position="191"/>
        <end position="216"/>
    </location>
</feature>
<feature type="transmembrane region" description="Helical" evidence="7">
    <location>
        <begin position="100"/>
        <end position="120"/>
    </location>
</feature>
<keyword evidence="10" id="KW-1185">Reference proteome</keyword>
<gene>
    <name evidence="9" type="ORF">BQ4739_LOCUS18052</name>
</gene>
<feature type="transmembrane region" description="Helical" evidence="7">
    <location>
        <begin position="418"/>
        <end position="436"/>
    </location>
</feature>
<keyword evidence="5 7" id="KW-0472">Membrane</keyword>
<evidence type="ECO:0000256" key="1">
    <source>
        <dbReference type="ARBA" id="ARBA00004127"/>
    </source>
</evidence>
<keyword evidence="4 7" id="KW-1133">Transmembrane helix</keyword>
<evidence type="ECO:0000256" key="3">
    <source>
        <dbReference type="ARBA" id="ARBA00022692"/>
    </source>
</evidence>
<evidence type="ECO:0000256" key="5">
    <source>
        <dbReference type="ARBA" id="ARBA00023136"/>
    </source>
</evidence>
<dbReference type="GO" id="GO:0016020">
    <property type="term" value="C:membrane"/>
    <property type="evidence" value="ECO:0007669"/>
    <property type="project" value="InterPro"/>
</dbReference>
<evidence type="ECO:0000256" key="2">
    <source>
        <dbReference type="ARBA" id="ARBA00009598"/>
    </source>
</evidence>
<proteinExistence type="inferred from homology"/>
<accession>A0A383WJR8</accession>
<reference evidence="9 10" key="1">
    <citation type="submission" date="2016-10" db="EMBL/GenBank/DDBJ databases">
        <authorList>
            <person name="Cai Z."/>
        </authorList>
    </citation>
    <scope>NUCLEOTIDE SEQUENCE [LARGE SCALE GENOMIC DNA]</scope>
</reference>
<feature type="transmembrane region" description="Helical" evidence="7">
    <location>
        <begin position="165"/>
        <end position="185"/>
    </location>
</feature>
<feature type="transmembrane region" description="Helical" evidence="7">
    <location>
        <begin position="260"/>
        <end position="278"/>
    </location>
</feature>
<dbReference type="AlphaFoldDB" id="A0A383WJR8"/>
<dbReference type="EMBL" id="FNXT01001293">
    <property type="protein sequence ID" value="SZX77707.1"/>
    <property type="molecule type" value="Genomic_DNA"/>
</dbReference>
<feature type="transmembrane region" description="Helical" evidence="7">
    <location>
        <begin position="442"/>
        <end position="469"/>
    </location>
</feature>
<evidence type="ECO:0000256" key="6">
    <source>
        <dbReference type="SAM" id="MobiDB-lite"/>
    </source>
</evidence>
<feature type="transmembrane region" description="Helical" evidence="7">
    <location>
        <begin position="481"/>
        <end position="501"/>
    </location>
</feature>
<evidence type="ECO:0000256" key="4">
    <source>
        <dbReference type="ARBA" id="ARBA00022989"/>
    </source>
</evidence>
<name>A0A383WJR8_TETOB</name>
<feature type="region of interest" description="Disordered" evidence="6">
    <location>
        <begin position="301"/>
        <end position="321"/>
    </location>
</feature>
<dbReference type="SUPFAM" id="SSF103473">
    <property type="entry name" value="MFS general substrate transporter"/>
    <property type="match status" value="1"/>
</dbReference>
<protein>
    <recommendedName>
        <fullName evidence="8">Major facilitator superfamily (MFS) profile domain-containing protein</fullName>
    </recommendedName>
</protein>
<feature type="transmembrane region" description="Helical" evidence="7">
    <location>
        <begin position="507"/>
        <end position="530"/>
    </location>
</feature>
<dbReference type="Pfam" id="PF07690">
    <property type="entry name" value="MFS_1"/>
    <property type="match status" value="1"/>
</dbReference>
<dbReference type="InterPro" id="IPR011701">
    <property type="entry name" value="MFS"/>
</dbReference>
<feature type="transmembrane region" description="Helical" evidence="7">
    <location>
        <begin position="132"/>
        <end position="153"/>
    </location>
</feature>
<dbReference type="STRING" id="3088.A0A383WJR8"/>
<dbReference type="GO" id="GO:0055062">
    <property type="term" value="P:phosphate ion homeostasis"/>
    <property type="evidence" value="ECO:0007669"/>
    <property type="project" value="UniProtKB-ARBA"/>
</dbReference>
<dbReference type="Gene3D" id="1.20.1250.20">
    <property type="entry name" value="MFS general substrate transporter like domains"/>
    <property type="match status" value="2"/>
</dbReference>
<sequence>MQHLQLRSAAAHVQATRTGLAVKAVIRPLGLHRPPIFSTQLRRRGDALVSRFLPKDGDKDKAAAELEQQGKAADVPAAPQESDAAAAAAPYSADFVRRRLLVFAGIVIGYTTFYLTRGSLTYSAPAMVADPALGFNLTHIGTMTSIFPMAYGVSKFAAGVLSTGVSARLLLGLGLMATAAVNIGFGASSSMMLFCTLWGLNGMLQGVGAPACATILTRWFAAKERGTYWGMWNIAHNLGGFLAPVIVGGCAKAFGWRWGMFTPGLIGLSVGLLVLAAVRDKPADLGFPPVDAPAAAAAVKQDTKQDVAKPQQQQEDKQKQQQSGGMLAALKSVAKLPSIWALAFTYFFIYVVRAGVTNWMVFYLMAEKGAADAGTAALTVSGLELGGLAGSTVAGLLSDRAIRGAKDGSGLVGKRIQVVMGYTVAMAGALLALQAVPAEAKVLQWLAIAALGFSIYGPQMLIGLSGAELVSPTAVGASQGILGWIAYLGAANAGIPIAHVVQSHGWAGFFTAMLGACGVALLLLATVANAQSYGQRQAKVAAA</sequence>
<dbReference type="PANTHER" id="PTHR43826:SF3">
    <property type="entry name" value="GLUCOSE-6-PHOSPHATE EXCHANGER SLC37A4"/>
    <property type="match status" value="1"/>
</dbReference>
<keyword evidence="3 7" id="KW-0812">Transmembrane</keyword>
<feature type="transmembrane region" description="Helical" evidence="7">
    <location>
        <begin position="228"/>
        <end position="254"/>
    </location>
</feature>
<evidence type="ECO:0000259" key="8">
    <source>
        <dbReference type="PROSITE" id="PS50850"/>
    </source>
</evidence>
<evidence type="ECO:0000313" key="9">
    <source>
        <dbReference type="EMBL" id="SZX77707.1"/>
    </source>
</evidence>
<evidence type="ECO:0000256" key="7">
    <source>
        <dbReference type="SAM" id="Phobius"/>
    </source>
</evidence>
<feature type="transmembrane region" description="Helical" evidence="7">
    <location>
        <begin position="376"/>
        <end position="397"/>
    </location>
</feature>
<comment type="similarity">
    <text evidence="2">Belongs to the major facilitator superfamily. Organophosphate:Pi antiporter (OPA) (TC 2.A.1.4) family.</text>
</comment>
<feature type="transmembrane region" description="Helical" evidence="7">
    <location>
        <begin position="339"/>
        <end position="364"/>
    </location>
</feature>
<dbReference type="GO" id="GO:0061513">
    <property type="term" value="F:glucose 6-phosphate:phosphate antiporter activity"/>
    <property type="evidence" value="ECO:0007669"/>
    <property type="project" value="TreeGrafter"/>
</dbReference>
<dbReference type="Proteomes" id="UP000256970">
    <property type="component" value="Unassembled WGS sequence"/>
</dbReference>